<dbReference type="NCBIfam" id="NF002874">
    <property type="entry name" value="PRK03244.1"/>
    <property type="match status" value="1"/>
</dbReference>
<comment type="miscellaneous">
    <text evidence="5">May also have succinyldiaminopimelate aminotransferase activity, thus carrying out the corresponding step in lysine biosynthesis.</text>
</comment>
<evidence type="ECO:0000313" key="7">
    <source>
        <dbReference type="Proteomes" id="UP000244906"/>
    </source>
</evidence>
<dbReference type="UniPathway" id="UPA00068">
    <property type="reaction ID" value="UER00109"/>
</dbReference>
<dbReference type="Gene3D" id="3.40.640.10">
    <property type="entry name" value="Type I PLP-dependent aspartate aminotransferase-like (Major domain)"/>
    <property type="match status" value="1"/>
</dbReference>
<feature type="binding site" evidence="5">
    <location>
        <position position="136"/>
    </location>
    <ligand>
        <name>N(2)-acetyl-L-ornithine</name>
        <dbReference type="ChEBI" id="CHEBI:57805"/>
    </ligand>
</feature>
<dbReference type="HAMAP" id="MF_01107">
    <property type="entry name" value="ArgD_aminotrans_3"/>
    <property type="match status" value="1"/>
</dbReference>
<feature type="binding site" evidence="5">
    <location>
        <begin position="101"/>
        <end position="102"/>
    </location>
    <ligand>
        <name>pyridoxal 5'-phosphate</name>
        <dbReference type="ChEBI" id="CHEBI:597326"/>
    </ligand>
</feature>
<comment type="catalytic activity">
    <reaction evidence="5">
        <text>N(2)-acetyl-L-ornithine + 2-oxoglutarate = N-acetyl-L-glutamate 5-semialdehyde + L-glutamate</text>
        <dbReference type="Rhea" id="RHEA:18049"/>
        <dbReference type="ChEBI" id="CHEBI:16810"/>
        <dbReference type="ChEBI" id="CHEBI:29123"/>
        <dbReference type="ChEBI" id="CHEBI:29985"/>
        <dbReference type="ChEBI" id="CHEBI:57805"/>
        <dbReference type="EC" id="2.6.1.11"/>
    </reaction>
</comment>
<keyword evidence="4 5" id="KW-0663">Pyridoxal phosphate</keyword>
<keyword evidence="2 5" id="KW-0028">Amino-acid biosynthesis</keyword>
<keyword evidence="5" id="KW-0055">Arginine biosynthesis</keyword>
<dbReference type="EMBL" id="QDDL01000017">
    <property type="protein sequence ID" value="PVZ62969.1"/>
    <property type="molecule type" value="Genomic_DNA"/>
</dbReference>
<dbReference type="InterPro" id="IPR015422">
    <property type="entry name" value="PyrdxlP-dep_Trfase_small"/>
</dbReference>
<accession>A0A2V1GQY2</accession>
<dbReference type="Proteomes" id="UP000244906">
    <property type="component" value="Unassembled WGS sequence"/>
</dbReference>
<dbReference type="GO" id="GO:0042802">
    <property type="term" value="F:identical protein binding"/>
    <property type="evidence" value="ECO:0007669"/>
    <property type="project" value="TreeGrafter"/>
</dbReference>
<comment type="cofactor">
    <cofactor evidence="5">
        <name>pyridoxal 5'-phosphate</name>
        <dbReference type="ChEBI" id="CHEBI:597326"/>
    </cofactor>
    <text evidence="5">Binds 1 pyridoxal phosphate per subunit.</text>
</comment>
<evidence type="ECO:0000313" key="6">
    <source>
        <dbReference type="EMBL" id="PVZ62969.1"/>
    </source>
</evidence>
<sequence length="396" mass="43023">MLEQTNNNHLMNNYAPLPVSFSHGSGARLWDEQGNEYLDALSGIAVCNLGHSHPAVTQAIQQQAEKLLHCSNVYQIDLQQKLAQQLTRLAGMDKVFFCNSGAEANEAAIKMARLHGHHQDIAMPHVVVMSHAFHGRTLNTLTATGNSKIQQGFEPLVQGFIRINYNDIEQLKALATRTDIAAVLLEPIQGEGGLTVADNPFLATIRQLCDENNWLMMLDEIQTGVSRTGRFLAYQHSDITPDIISMAKGLGNGVPIGACLAKGKAAELFTPGSHGTTFGGNPLACSAALAVLEQVEKNNLSAHVELIADRMFSNLKETLADVPGVIDIRGKGLMLGIELDRPCAELVKTALIEHKILINVTASNVIRLLPPLIINQKEADEIVARVSKLIKQFLSN</sequence>
<dbReference type="EC" id="2.6.1.11" evidence="5"/>
<dbReference type="InterPro" id="IPR005814">
    <property type="entry name" value="Aminotrans_3"/>
</dbReference>
<feature type="binding site" evidence="5">
    <location>
        <position position="276"/>
    </location>
    <ligand>
        <name>N(2)-acetyl-L-ornithine</name>
        <dbReference type="ChEBI" id="CHEBI:57805"/>
    </ligand>
</feature>
<evidence type="ECO:0000256" key="5">
    <source>
        <dbReference type="HAMAP-Rule" id="MF_01107"/>
    </source>
</evidence>
<protein>
    <recommendedName>
        <fullName evidence="5">Acetylornithine aminotransferase</fullName>
        <shortName evidence="5">ACOAT</shortName>
        <ecNumber evidence="5">2.6.1.11</ecNumber>
    </recommendedName>
</protein>
<keyword evidence="5" id="KW-0963">Cytoplasm</keyword>
<dbReference type="GO" id="GO:0003992">
    <property type="term" value="F:N2-acetyl-L-ornithine:2-oxoglutarate 5-aminotransferase activity"/>
    <property type="evidence" value="ECO:0007669"/>
    <property type="project" value="UniProtKB-UniRule"/>
</dbReference>
<proteinExistence type="inferred from homology"/>
<comment type="subcellular location">
    <subcellularLocation>
        <location evidence="5">Cytoplasm</location>
    </subcellularLocation>
</comment>
<dbReference type="NCBIfam" id="TIGR00707">
    <property type="entry name" value="argD"/>
    <property type="match status" value="1"/>
</dbReference>
<comment type="caution">
    <text evidence="6">The sequence shown here is derived from an EMBL/GenBank/DDBJ whole genome shotgun (WGS) entry which is preliminary data.</text>
</comment>
<dbReference type="InterPro" id="IPR050103">
    <property type="entry name" value="Class-III_PLP-dep_AT"/>
</dbReference>
<dbReference type="InterPro" id="IPR015421">
    <property type="entry name" value="PyrdxlP-dep_Trfase_major"/>
</dbReference>
<dbReference type="PIRSF" id="PIRSF000521">
    <property type="entry name" value="Transaminase_4ab_Lys_Orn"/>
    <property type="match status" value="1"/>
</dbReference>
<evidence type="ECO:0000256" key="2">
    <source>
        <dbReference type="ARBA" id="ARBA00022605"/>
    </source>
</evidence>
<dbReference type="CDD" id="cd00610">
    <property type="entry name" value="OAT_like"/>
    <property type="match status" value="1"/>
</dbReference>
<dbReference type="PANTHER" id="PTHR11986:SF79">
    <property type="entry name" value="ACETYLORNITHINE AMINOTRANSFERASE, MITOCHONDRIAL"/>
    <property type="match status" value="1"/>
</dbReference>
<dbReference type="FunFam" id="3.40.640.10:FF:000004">
    <property type="entry name" value="Acetylornithine aminotransferase"/>
    <property type="match status" value="1"/>
</dbReference>
<dbReference type="OrthoDB" id="9801052at2"/>
<feature type="binding site" evidence="5">
    <location>
        <position position="133"/>
    </location>
    <ligand>
        <name>pyridoxal 5'-phosphate</name>
        <dbReference type="ChEBI" id="CHEBI:597326"/>
    </ligand>
</feature>
<keyword evidence="7" id="KW-1185">Reference proteome</keyword>
<feature type="modified residue" description="N6-(pyridoxal phosphate)lysine" evidence="5">
    <location>
        <position position="248"/>
    </location>
</feature>
<comment type="similarity">
    <text evidence="5">Belongs to the class-III pyridoxal-phosphate-dependent aminotransferase family. ArgD subfamily.</text>
</comment>
<dbReference type="NCBIfam" id="NF002325">
    <property type="entry name" value="PRK01278.1"/>
    <property type="match status" value="1"/>
</dbReference>
<keyword evidence="3 5" id="KW-0808">Transferase</keyword>
<comment type="pathway">
    <text evidence="5">Amino-acid biosynthesis; L-arginine biosynthesis; N(2)-acetyl-L-ornithine from L-glutamate: step 4/4.</text>
</comment>
<evidence type="ECO:0000256" key="1">
    <source>
        <dbReference type="ARBA" id="ARBA00022576"/>
    </source>
</evidence>
<dbReference type="SUPFAM" id="SSF53383">
    <property type="entry name" value="PLP-dependent transferases"/>
    <property type="match status" value="1"/>
</dbReference>
<feature type="binding site" evidence="5">
    <location>
        <begin position="219"/>
        <end position="222"/>
    </location>
    <ligand>
        <name>pyridoxal 5'-phosphate</name>
        <dbReference type="ChEBI" id="CHEBI:597326"/>
    </ligand>
</feature>
<keyword evidence="1 5" id="KW-0032">Aminotransferase</keyword>
<dbReference type="PROSITE" id="PS00600">
    <property type="entry name" value="AA_TRANSFER_CLASS_3"/>
    <property type="match status" value="1"/>
</dbReference>
<dbReference type="Pfam" id="PF00202">
    <property type="entry name" value="Aminotran_3"/>
    <property type="match status" value="1"/>
</dbReference>
<dbReference type="InterPro" id="IPR015424">
    <property type="entry name" value="PyrdxlP-dep_Trfase"/>
</dbReference>
<dbReference type="InterPro" id="IPR004636">
    <property type="entry name" value="AcOrn/SuccOrn_fam"/>
</dbReference>
<dbReference type="RefSeq" id="WP_116689206.1">
    <property type="nucleotide sequence ID" value="NZ_CAWNYD010000017.1"/>
</dbReference>
<evidence type="ECO:0000256" key="4">
    <source>
        <dbReference type="ARBA" id="ARBA00022898"/>
    </source>
</evidence>
<dbReference type="GO" id="GO:0005737">
    <property type="term" value="C:cytoplasm"/>
    <property type="evidence" value="ECO:0007669"/>
    <property type="project" value="UniProtKB-SubCell"/>
</dbReference>
<gene>
    <name evidence="5" type="primary">argD</name>
    <name evidence="6" type="ORF">DC094_21625</name>
</gene>
<name>A0A2V1GQY2_9GAMM</name>
<reference evidence="6 7" key="1">
    <citation type="submission" date="2018-04" db="EMBL/GenBank/DDBJ databases">
        <title>Thalassorhabdus spongiae gen. nov., sp. nov., isolated from a marine sponge in South-West Iceland.</title>
        <authorList>
            <person name="Knobloch S."/>
            <person name="Daussin A."/>
            <person name="Johannsson R."/>
            <person name="Marteinsson V.T."/>
        </authorList>
    </citation>
    <scope>NUCLEOTIDE SEQUENCE [LARGE SCALE GENOMIC DNA]</scope>
    <source>
        <strain evidence="6 7">Hp12</strain>
    </source>
</reference>
<feature type="binding site" evidence="5">
    <location>
        <position position="277"/>
    </location>
    <ligand>
        <name>pyridoxal 5'-phosphate</name>
        <dbReference type="ChEBI" id="CHEBI:597326"/>
    </ligand>
</feature>
<dbReference type="PANTHER" id="PTHR11986">
    <property type="entry name" value="AMINOTRANSFERASE CLASS III"/>
    <property type="match status" value="1"/>
</dbReference>
<dbReference type="InterPro" id="IPR049704">
    <property type="entry name" value="Aminotrans_3_PPA_site"/>
</dbReference>
<organism evidence="6 7">
    <name type="scientific">Pelagibaculum spongiae</name>
    <dbReference type="NCBI Taxonomy" id="2080658"/>
    <lineage>
        <taxon>Bacteria</taxon>
        <taxon>Pseudomonadati</taxon>
        <taxon>Pseudomonadota</taxon>
        <taxon>Gammaproteobacteria</taxon>
        <taxon>Oceanospirillales</taxon>
        <taxon>Pelagibaculum</taxon>
    </lineage>
</organism>
<dbReference type="Gene3D" id="3.90.1150.10">
    <property type="entry name" value="Aspartate Aminotransferase, domain 1"/>
    <property type="match status" value="1"/>
</dbReference>
<dbReference type="AlphaFoldDB" id="A0A2V1GQY2"/>
<dbReference type="GO" id="GO:0006526">
    <property type="term" value="P:L-arginine biosynthetic process"/>
    <property type="evidence" value="ECO:0007669"/>
    <property type="project" value="UniProtKB-UniRule"/>
</dbReference>
<dbReference type="GO" id="GO:0030170">
    <property type="term" value="F:pyridoxal phosphate binding"/>
    <property type="evidence" value="ECO:0007669"/>
    <property type="project" value="InterPro"/>
</dbReference>
<evidence type="ECO:0000256" key="3">
    <source>
        <dbReference type="ARBA" id="ARBA00022679"/>
    </source>
</evidence>
<comment type="subunit">
    <text evidence="5">Homodimer.</text>
</comment>